<organism evidence="2 3">
    <name type="scientific">Amazonocrinis nigriterrae CENA67</name>
    <dbReference type="NCBI Taxonomy" id="2794033"/>
    <lineage>
        <taxon>Bacteria</taxon>
        <taxon>Bacillati</taxon>
        <taxon>Cyanobacteriota</taxon>
        <taxon>Cyanophyceae</taxon>
        <taxon>Nostocales</taxon>
        <taxon>Nostocaceae</taxon>
        <taxon>Amazonocrinis</taxon>
        <taxon>Amazonocrinis nigriterrae</taxon>
    </lineage>
</organism>
<dbReference type="AlphaFoldDB" id="A0A8J7L9B6"/>
<name>A0A8J7L9B6_9NOST</name>
<evidence type="ECO:0000313" key="3">
    <source>
        <dbReference type="Proteomes" id="UP000632766"/>
    </source>
</evidence>
<evidence type="ECO:0000313" key="2">
    <source>
        <dbReference type="EMBL" id="MBH8562816.1"/>
    </source>
</evidence>
<proteinExistence type="predicted"/>
<feature type="domain" description="CHAT" evidence="1">
    <location>
        <begin position="3"/>
        <end position="104"/>
    </location>
</feature>
<protein>
    <submittedName>
        <fullName evidence="2">CHAT domain-containing protein</fullName>
    </submittedName>
</protein>
<sequence>MTKVRIIHLVTHGLLDDFGFGVPGAIALAPDPTPKTEQQDSNGFLTAGEIFDMKLNAELVVLSACETGQGKITGDGVIGLSRSLIAAGVPSVVVSLWSVDDKSTMLAKK</sequence>
<accession>A0A8J7L9B6</accession>
<gene>
    <name evidence="2" type="ORF">I8748_11600</name>
</gene>
<dbReference type="Pfam" id="PF12770">
    <property type="entry name" value="CHAT"/>
    <property type="match status" value="1"/>
</dbReference>
<comment type="caution">
    <text evidence="2">The sequence shown here is derived from an EMBL/GenBank/DDBJ whole genome shotgun (WGS) entry which is preliminary data.</text>
</comment>
<dbReference type="PANTHER" id="PTHR10098:SF108">
    <property type="entry name" value="TETRATRICOPEPTIDE REPEAT PROTEIN 28"/>
    <property type="match status" value="1"/>
</dbReference>
<dbReference type="EMBL" id="JAECZC010000016">
    <property type="protein sequence ID" value="MBH8562816.1"/>
    <property type="molecule type" value="Genomic_DNA"/>
</dbReference>
<dbReference type="PANTHER" id="PTHR10098">
    <property type="entry name" value="RAPSYN-RELATED"/>
    <property type="match status" value="1"/>
</dbReference>
<keyword evidence="3" id="KW-1185">Reference proteome</keyword>
<evidence type="ECO:0000259" key="1">
    <source>
        <dbReference type="Pfam" id="PF12770"/>
    </source>
</evidence>
<dbReference type="InterPro" id="IPR024983">
    <property type="entry name" value="CHAT_dom"/>
</dbReference>
<dbReference type="Proteomes" id="UP000632766">
    <property type="component" value="Unassembled WGS sequence"/>
</dbReference>
<reference evidence="2 3" key="1">
    <citation type="journal article" date="2021" name="Int. J. Syst. Evol. Microbiol.">
        <title>Amazonocrinis nigriterrae gen. nov., sp. nov., Atlanticothrix silvestris gen. nov., sp. nov. and Dendronalium phyllosphericum gen. nov., sp. nov., nostocacean cyanobacteria from Brazilian environments.</title>
        <authorList>
            <person name="Alvarenga D.O."/>
            <person name="Andreote A.P.D."/>
            <person name="Branco L.H.Z."/>
            <person name="Delbaje E."/>
            <person name="Cruz R.B."/>
            <person name="Varani A.M."/>
            <person name="Fiore M.F."/>
        </authorList>
    </citation>
    <scope>NUCLEOTIDE SEQUENCE [LARGE SCALE GENOMIC DNA]</scope>
    <source>
        <strain evidence="2 3">CENA67</strain>
    </source>
</reference>